<evidence type="ECO:0000259" key="2">
    <source>
        <dbReference type="Pfam" id="PF20149"/>
    </source>
</evidence>
<feature type="compositionally biased region" description="Basic and acidic residues" evidence="1">
    <location>
        <begin position="67"/>
        <end position="84"/>
    </location>
</feature>
<accession>A0A9W8MPJ7</accession>
<comment type="caution">
    <text evidence="3">The sequence shown here is derived from an EMBL/GenBank/DDBJ whole genome shotgun (WGS) entry which is preliminary data.</text>
</comment>
<dbReference type="OrthoDB" id="3014170at2759"/>
<feature type="compositionally biased region" description="Low complexity" evidence="1">
    <location>
        <begin position="47"/>
        <end position="66"/>
    </location>
</feature>
<name>A0A9W8MPJ7_9AGAR</name>
<feature type="compositionally biased region" description="Polar residues" evidence="1">
    <location>
        <begin position="186"/>
        <end position="205"/>
    </location>
</feature>
<feature type="region of interest" description="Disordered" evidence="1">
    <location>
        <begin position="1"/>
        <end position="144"/>
    </location>
</feature>
<feature type="compositionally biased region" description="Basic and acidic residues" evidence="1">
    <location>
        <begin position="157"/>
        <end position="167"/>
    </location>
</feature>
<sequence length="566" mass="62924">MSPPIPAPESMLGTRYSSRARKNIHPGLVDAPAPRRSPTEMQELRQAEANTQKAAEAAKQAAVAEVARIEDHLQQEENKREQSRLLRQRPPRQASATTSTNACVDLESEDSSKDQDYVDEEENRSDEEEVGGKKKKRTAMREGIAGMRDIPASSVTKRKDITEDIHTQTKKKFKATNLPSGIAPSYRSSHAHNQPSQPTTSSDDNMAQYGGYVDDRETDTAERQALESGRGGNLSMIKIVHNEPVTMTQKAARGGGNKWTLQHLPPGTSRDFQSVLLPIVRKYTGTMNPWDTPSNAELQTLVDEVYGTSKYTVLSESVWERLIHYRLYGWRNGFVAAAADTLEAFIDNYRSSSFQTPEAIAEWVADMLEEHDLAPGSAKSKKTSPYQWREWNAGTKKKGFLRNYLIMETFAVAHLSNIPAYESFLIDDRKPIGALILSMQAVHHALQPWRSGKKEPKAPKLKNDKKTTDHPKFSHANYGDVVTTERPKPGAPRGARGTVTVTRRATLFCASVRNFGSLEWEEILEYAKEFVAVKGGPLPSSPAPQSAEAVESDDEFVVTSDAEDVD</sequence>
<evidence type="ECO:0000313" key="3">
    <source>
        <dbReference type="EMBL" id="KAJ3492461.1"/>
    </source>
</evidence>
<keyword evidence="4" id="KW-1185">Reference proteome</keyword>
<proteinExistence type="predicted"/>
<gene>
    <name evidence="3" type="ORF">NLJ89_g11232</name>
</gene>
<dbReference type="AlphaFoldDB" id="A0A9W8MPJ7"/>
<dbReference type="InterPro" id="IPR045341">
    <property type="entry name" value="DUF6532"/>
</dbReference>
<feature type="compositionally biased region" description="Basic and acidic residues" evidence="1">
    <location>
        <begin position="452"/>
        <end position="472"/>
    </location>
</feature>
<evidence type="ECO:0000313" key="4">
    <source>
        <dbReference type="Proteomes" id="UP001148786"/>
    </source>
</evidence>
<feature type="region of interest" description="Disordered" evidence="1">
    <location>
        <begin position="157"/>
        <end position="219"/>
    </location>
</feature>
<feature type="domain" description="DUF6532" evidence="2">
    <location>
        <begin position="280"/>
        <end position="457"/>
    </location>
</feature>
<feature type="compositionally biased region" description="Acidic residues" evidence="1">
    <location>
        <begin position="117"/>
        <end position="129"/>
    </location>
</feature>
<feature type="region of interest" description="Disordered" evidence="1">
    <location>
        <begin position="535"/>
        <end position="566"/>
    </location>
</feature>
<feature type="region of interest" description="Disordered" evidence="1">
    <location>
        <begin position="448"/>
        <end position="497"/>
    </location>
</feature>
<dbReference type="Pfam" id="PF20149">
    <property type="entry name" value="DUF6532"/>
    <property type="match status" value="1"/>
</dbReference>
<protein>
    <recommendedName>
        <fullName evidence="2">DUF6532 domain-containing protein</fullName>
    </recommendedName>
</protein>
<reference evidence="3" key="1">
    <citation type="submission" date="2022-07" db="EMBL/GenBank/DDBJ databases">
        <title>Genome Sequence of Agrocybe chaxingu.</title>
        <authorList>
            <person name="Buettner E."/>
        </authorList>
    </citation>
    <scope>NUCLEOTIDE SEQUENCE</scope>
    <source>
        <strain evidence="3">MP-N11</strain>
    </source>
</reference>
<dbReference type="Proteomes" id="UP001148786">
    <property type="component" value="Unassembled WGS sequence"/>
</dbReference>
<feature type="compositionally biased region" description="Acidic residues" evidence="1">
    <location>
        <begin position="550"/>
        <end position="566"/>
    </location>
</feature>
<evidence type="ECO:0000256" key="1">
    <source>
        <dbReference type="SAM" id="MobiDB-lite"/>
    </source>
</evidence>
<dbReference type="EMBL" id="JANKHO010002452">
    <property type="protein sequence ID" value="KAJ3492461.1"/>
    <property type="molecule type" value="Genomic_DNA"/>
</dbReference>
<organism evidence="3 4">
    <name type="scientific">Agrocybe chaxingu</name>
    <dbReference type="NCBI Taxonomy" id="84603"/>
    <lineage>
        <taxon>Eukaryota</taxon>
        <taxon>Fungi</taxon>
        <taxon>Dikarya</taxon>
        <taxon>Basidiomycota</taxon>
        <taxon>Agaricomycotina</taxon>
        <taxon>Agaricomycetes</taxon>
        <taxon>Agaricomycetidae</taxon>
        <taxon>Agaricales</taxon>
        <taxon>Agaricineae</taxon>
        <taxon>Strophariaceae</taxon>
        <taxon>Agrocybe</taxon>
    </lineage>
</organism>